<dbReference type="InterPro" id="IPR050591">
    <property type="entry name" value="GSK-3"/>
</dbReference>
<sequence>MKNNYQIYKNSIKKTQPKITKMQNRGCATSRIANLHLQTSLALTTRRKDATRSSRYNRNTSRTIDYRPVKVVGKGAFGVVYCARSSNGDLVAIKKVLQDPRFKNRELDIMRLIKNRNCISLLNSFKSCGGKNDEVYINIVMEYFPTSLFTVNMNYRKNRKYPPILFVKLFSFQLFAGLSHLHKIGIAHRDIKPENILVDMESGELKICDFGSAKVIKPGDKSVSYISSRYYRAPELILDCREYTTSIDIWAAGCVVA</sequence>
<dbReference type="PROSITE" id="PS00108">
    <property type="entry name" value="PROTEIN_KINASE_ST"/>
    <property type="match status" value="1"/>
</dbReference>
<dbReference type="PROSITE" id="PS00107">
    <property type="entry name" value="PROTEIN_KINASE_ATP"/>
    <property type="match status" value="1"/>
</dbReference>
<keyword evidence="6 7" id="KW-0067">ATP-binding</keyword>
<evidence type="ECO:0000256" key="8">
    <source>
        <dbReference type="RuleBase" id="RU000304"/>
    </source>
</evidence>
<comment type="caution">
    <text evidence="10">The sequence shown here is derived from an EMBL/GenBank/DDBJ whole genome shotgun (WGS) entry which is preliminary data.</text>
</comment>
<feature type="domain" description="Protein kinase" evidence="9">
    <location>
        <begin position="66"/>
        <end position="257"/>
    </location>
</feature>
<organism evidence="10 11">
    <name type="scientific">Tritrichomonas foetus</name>
    <dbReference type="NCBI Taxonomy" id="1144522"/>
    <lineage>
        <taxon>Eukaryota</taxon>
        <taxon>Metamonada</taxon>
        <taxon>Parabasalia</taxon>
        <taxon>Tritrichomonadida</taxon>
        <taxon>Tritrichomonadidae</taxon>
        <taxon>Tritrichomonas</taxon>
    </lineage>
</organism>
<keyword evidence="2 8" id="KW-0723">Serine/threonine-protein kinase</keyword>
<dbReference type="EMBL" id="MLAK01000570">
    <property type="protein sequence ID" value="OHT12149.1"/>
    <property type="molecule type" value="Genomic_DNA"/>
</dbReference>
<keyword evidence="11" id="KW-1185">Reference proteome</keyword>
<dbReference type="InterPro" id="IPR000719">
    <property type="entry name" value="Prot_kinase_dom"/>
</dbReference>
<dbReference type="GeneID" id="94834701"/>
<dbReference type="GO" id="GO:0004674">
    <property type="term" value="F:protein serine/threonine kinase activity"/>
    <property type="evidence" value="ECO:0007669"/>
    <property type="project" value="UniProtKB-KW"/>
</dbReference>
<evidence type="ECO:0000256" key="5">
    <source>
        <dbReference type="ARBA" id="ARBA00022777"/>
    </source>
</evidence>
<evidence type="ECO:0000259" key="9">
    <source>
        <dbReference type="PROSITE" id="PS50011"/>
    </source>
</evidence>
<dbReference type="SUPFAM" id="SSF56112">
    <property type="entry name" value="Protein kinase-like (PK-like)"/>
    <property type="match status" value="1"/>
</dbReference>
<gene>
    <name evidence="10" type="ORF">TRFO_18139</name>
</gene>
<evidence type="ECO:0000256" key="2">
    <source>
        <dbReference type="ARBA" id="ARBA00022527"/>
    </source>
</evidence>
<keyword evidence="4 7" id="KW-0547">Nucleotide-binding</keyword>
<keyword evidence="5 10" id="KW-0418">Kinase</keyword>
<dbReference type="InterPro" id="IPR011009">
    <property type="entry name" value="Kinase-like_dom_sf"/>
</dbReference>
<dbReference type="VEuPathDB" id="TrichDB:TRFO_18139"/>
<dbReference type="AlphaFoldDB" id="A0A1J4KRQ9"/>
<dbReference type="GO" id="GO:0005634">
    <property type="term" value="C:nucleus"/>
    <property type="evidence" value="ECO:0007669"/>
    <property type="project" value="TreeGrafter"/>
</dbReference>
<evidence type="ECO:0000256" key="1">
    <source>
        <dbReference type="ARBA" id="ARBA00005527"/>
    </source>
</evidence>
<evidence type="ECO:0000256" key="4">
    <source>
        <dbReference type="ARBA" id="ARBA00022741"/>
    </source>
</evidence>
<dbReference type="Gene3D" id="3.30.200.20">
    <property type="entry name" value="Phosphorylase Kinase, domain 1"/>
    <property type="match status" value="1"/>
</dbReference>
<reference evidence="10" key="1">
    <citation type="submission" date="2016-10" db="EMBL/GenBank/DDBJ databases">
        <authorList>
            <person name="Benchimol M."/>
            <person name="Almeida L.G."/>
            <person name="Vasconcelos A.T."/>
            <person name="Perreira-Neves A."/>
            <person name="Rosa I.A."/>
            <person name="Tasca T."/>
            <person name="Bogo M.R."/>
            <person name="de Souza W."/>
        </authorList>
    </citation>
    <scope>NUCLEOTIDE SEQUENCE [LARGE SCALE GENOMIC DNA]</scope>
    <source>
        <strain evidence="10">K</strain>
    </source>
</reference>
<comment type="similarity">
    <text evidence="1">Belongs to the protein kinase superfamily. CMGC Ser/Thr protein kinase family. GSK-3 subfamily.</text>
</comment>
<dbReference type="RefSeq" id="XP_068365285.1">
    <property type="nucleotide sequence ID" value="XM_068499997.1"/>
</dbReference>
<proteinExistence type="inferred from homology"/>
<accession>A0A1J4KRQ9</accession>
<dbReference type="OrthoDB" id="272141at2759"/>
<dbReference type="Proteomes" id="UP000179807">
    <property type="component" value="Unassembled WGS sequence"/>
</dbReference>
<dbReference type="CDD" id="cd14137">
    <property type="entry name" value="STKc_GSK3"/>
    <property type="match status" value="1"/>
</dbReference>
<dbReference type="Gene3D" id="1.10.510.10">
    <property type="entry name" value="Transferase(Phosphotransferase) domain 1"/>
    <property type="match status" value="1"/>
</dbReference>
<dbReference type="InterPro" id="IPR039192">
    <property type="entry name" value="STKc_GSK3"/>
</dbReference>
<keyword evidence="3" id="KW-0808">Transferase</keyword>
<dbReference type="GO" id="GO:0007165">
    <property type="term" value="P:signal transduction"/>
    <property type="evidence" value="ECO:0007669"/>
    <property type="project" value="TreeGrafter"/>
</dbReference>
<evidence type="ECO:0000313" key="11">
    <source>
        <dbReference type="Proteomes" id="UP000179807"/>
    </source>
</evidence>
<dbReference type="InterPro" id="IPR008271">
    <property type="entry name" value="Ser/Thr_kinase_AS"/>
</dbReference>
<dbReference type="GO" id="GO:0005737">
    <property type="term" value="C:cytoplasm"/>
    <property type="evidence" value="ECO:0007669"/>
    <property type="project" value="TreeGrafter"/>
</dbReference>
<dbReference type="InterPro" id="IPR017441">
    <property type="entry name" value="Protein_kinase_ATP_BS"/>
</dbReference>
<dbReference type="GO" id="GO:0030154">
    <property type="term" value="P:cell differentiation"/>
    <property type="evidence" value="ECO:0007669"/>
    <property type="project" value="TreeGrafter"/>
</dbReference>
<evidence type="ECO:0000313" key="10">
    <source>
        <dbReference type="EMBL" id="OHT12149.1"/>
    </source>
</evidence>
<protein>
    <submittedName>
        <fullName evidence="10">CMGC family protein kinase</fullName>
    </submittedName>
</protein>
<name>A0A1J4KRQ9_9EUKA</name>
<dbReference type="PANTHER" id="PTHR24057:SF0">
    <property type="entry name" value="PROTEIN KINASE SHAGGY-RELATED"/>
    <property type="match status" value="1"/>
</dbReference>
<dbReference type="SMART" id="SM00220">
    <property type="entry name" value="S_TKc"/>
    <property type="match status" value="1"/>
</dbReference>
<dbReference type="Pfam" id="PF00069">
    <property type="entry name" value="Pkinase"/>
    <property type="match status" value="1"/>
</dbReference>
<dbReference type="PROSITE" id="PS50011">
    <property type="entry name" value="PROTEIN_KINASE_DOM"/>
    <property type="match status" value="1"/>
</dbReference>
<evidence type="ECO:0000256" key="6">
    <source>
        <dbReference type="ARBA" id="ARBA00022840"/>
    </source>
</evidence>
<evidence type="ECO:0000256" key="3">
    <source>
        <dbReference type="ARBA" id="ARBA00022679"/>
    </source>
</evidence>
<dbReference type="GO" id="GO:0005524">
    <property type="term" value="F:ATP binding"/>
    <property type="evidence" value="ECO:0007669"/>
    <property type="project" value="UniProtKB-UniRule"/>
</dbReference>
<feature type="binding site" evidence="7">
    <location>
        <position position="95"/>
    </location>
    <ligand>
        <name>ATP</name>
        <dbReference type="ChEBI" id="CHEBI:30616"/>
    </ligand>
</feature>
<evidence type="ECO:0000256" key="7">
    <source>
        <dbReference type="PROSITE-ProRule" id="PRU10141"/>
    </source>
</evidence>
<dbReference type="PANTHER" id="PTHR24057">
    <property type="entry name" value="GLYCOGEN SYNTHASE KINASE-3 ALPHA"/>
    <property type="match status" value="1"/>
</dbReference>